<keyword evidence="2" id="KW-1185">Reference proteome</keyword>
<proteinExistence type="predicted"/>
<dbReference type="Pfam" id="PF13489">
    <property type="entry name" value="Methyltransf_23"/>
    <property type="match status" value="1"/>
</dbReference>
<dbReference type="AlphaFoldDB" id="A0A5B7X875"/>
<evidence type="ECO:0000313" key="2">
    <source>
        <dbReference type="Proteomes" id="UP000309016"/>
    </source>
</evidence>
<evidence type="ECO:0000313" key="1">
    <source>
        <dbReference type="EMBL" id="QCY70948.1"/>
    </source>
</evidence>
<protein>
    <submittedName>
        <fullName evidence="1">Class I SAM-dependent methyltransferase</fullName>
    </submittedName>
</protein>
<dbReference type="GO" id="GO:0032259">
    <property type="term" value="P:methylation"/>
    <property type="evidence" value="ECO:0007669"/>
    <property type="project" value="UniProtKB-KW"/>
</dbReference>
<dbReference type="CDD" id="cd02440">
    <property type="entry name" value="AdoMet_MTases"/>
    <property type="match status" value="1"/>
</dbReference>
<accession>A0A5B7X875</accession>
<keyword evidence="1" id="KW-0489">Methyltransferase</keyword>
<dbReference type="OrthoDB" id="9816564at2"/>
<sequence>MRCSLCDSPTKEFYREEHRIFVRCDLCRGILLLPEFYIDPVAEKNRYMDHNNDVDDPRYQKFVSPITEAVSAAFPFTATGLDYGCGTGPVAAVQLQKKGYSVKLFDPFFENHPENLEHKYDFIICCEVMEHFFRPHEEFKLLSFLLKPGGKLYCKTSIFPVERDFGSWYYKNDPTHVFLYSPESLKWIKNNFEFSALKIEPQLIVFEK</sequence>
<dbReference type="EMBL" id="CP040812">
    <property type="protein sequence ID" value="QCY70948.1"/>
    <property type="molecule type" value="Genomic_DNA"/>
</dbReference>
<dbReference type="GO" id="GO:0008168">
    <property type="term" value="F:methyltransferase activity"/>
    <property type="evidence" value="ECO:0007669"/>
    <property type="project" value="UniProtKB-KW"/>
</dbReference>
<dbReference type="RefSeq" id="WP_139067504.1">
    <property type="nucleotide sequence ID" value="NZ_CP040812.1"/>
</dbReference>
<dbReference type="KEGG" id="afla:FHG64_16970"/>
<dbReference type="Gene3D" id="3.40.50.150">
    <property type="entry name" value="Vaccinia Virus protein VP39"/>
    <property type="match status" value="1"/>
</dbReference>
<gene>
    <name evidence="1" type="ORF">FHG64_16970</name>
</gene>
<reference evidence="1 2" key="1">
    <citation type="submission" date="2019-06" db="EMBL/GenBank/DDBJ databases">
        <title>Complete genome sequence of Antarcticibacterium flavum KCTC 52984T from an Antarctic marine sediment.</title>
        <authorList>
            <person name="Lee Y.M."/>
            <person name="Shin S.C."/>
        </authorList>
    </citation>
    <scope>NUCLEOTIDE SEQUENCE [LARGE SCALE GENOMIC DNA]</scope>
    <source>
        <strain evidence="1 2">KCTC 52984</strain>
    </source>
</reference>
<dbReference type="SUPFAM" id="SSF53335">
    <property type="entry name" value="S-adenosyl-L-methionine-dependent methyltransferases"/>
    <property type="match status" value="1"/>
</dbReference>
<dbReference type="Proteomes" id="UP000309016">
    <property type="component" value="Chromosome"/>
</dbReference>
<keyword evidence="1" id="KW-0808">Transferase</keyword>
<name>A0A5B7X875_9FLAO</name>
<organism evidence="1 2">
    <name type="scientific">Antarcticibacterium flavum</name>
    <dbReference type="NCBI Taxonomy" id="2058175"/>
    <lineage>
        <taxon>Bacteria</taxon>
        <taxon>Pseudomonadati</taxon>
        <taxon>Bacteroidota</taxon>
        <taxon>Flavobacteriia</taxon>
        <taxon>Flavobacteriales</taxon>
        <taxon>Flavobacteriaceae</taxon>
        <taxon>Antarcticibacterium</taxon>
    </lineage>
</organism>
<dbReference type="InterPro" id="IPR029063">
    <property type="entry name" value="SAM-dependent_MTases_sf"/>
</dbReference>